<protein>
    <submittedName>
        <fullName evidence="1">Uncharacterized protein</fullName>
    </submittedName>
</protein>
<evidence type="ECO:0000313" key="1">
    <source>
        <dbReference type="EMBL" id="KAI0037358.1"/>
    </source>
</evidence>
<reference evidence="1" key="1">
    <citation type="submission" date="2021-02" db="EMBL/GenBank/DDBJ databases">
        <authorList>
            <consortium name="DOE Joint Genome Institute"/>
            <person name="Ahrendt S."/>
            <person name="Looney B.P."/>
            <person name="Miyauchi S."/>
            <person name="Morin E."/>
            <person name="Drula E."/>
            <person name="Courty P.E."/>
            <person name="Chicoki N."/>
            <person name="Fauchery L."/>
            <person name="Kohler A."/>
            <person name="Kuo A."/>
            <person name="Labutti K."/>
            <person name="Pangilinan J."/>
            <person name="Lipzen A."/>
            <person name="Riley R."/>
            <person name="Andreopoulos W."/>
            <person name="He G."/>
            <person name="Johnson J."/>
            <person name="Barry K.W."/>
            <person name="Grigoriev I.V."/>
            <person name="Nagy L."/>
            <person name="Hibbett D."/>
            <person name="Henrissat B."/>
            <person name="Matheny P.B."/>
            <person name="Labbe J."/>
            <person name="Martin F."/>
        </authorList>
    </citation>
    <scope>NUCLEOTIDE SEQUENCE</scope>
    <source>
        <strain evidence="1">FP105234-sp</strain>
    </source>
</reference>
<dbReference type="Proteomes" id="UP000814033">
    <property type="component" value="Unassembled WGS sequence"/>
</dbReference>
<feature type="non-terminal residue" evidence="1">
    <location>
        <position position="95"/>
    </location>
</feature>
<reference evidence="1" key="2">
    <citation type="journal article" date="2022" name="New Phytol.">
        <title>Evolutionary transition to the ectomycorrhizal habit in the genomes of a hyperdiverse lineage of mushroom-forming fungi.</title>
        <authorList>
            <person name="Looney B."/>
            <person name="Miyauchi S."/>
            <person name="Morin E."/>
            <person name="Drula E."/>
            <person name="Courty P.E."/>
            <person name="Kohler A."/>
            <person name="Kuo A."/>
            <person name="LaButti K."/>
            <person name="Pangilinan J."/>
            <person name="Lipzen A."/>
            <person name="Riley R."/>
            <person name="Andreopoulos W."/>
            <person name="He G."/>
            <person name="Johnson J."/>
            <person name="Nolan M."/>
            <person name="Tritt A."/>
            <person name="Barry K.W."/>
            <person name="Grigoriev I.V."/>
            <person name="Nagy L.G."/>
            <person name="Hibbett D."/>
            <person name="Henrissat B."/>
            <person name="Matheny P.B."/>
            <person name="Labbe J."/>
            <person name="Martin F.M."/>
        </authorList>
    </citation>
    <scope>NUCLEOTIDE SEQUENCE</scope>
    <source>
        <strain evidence="1">FP105234-sp</strain>
    </source>
</reference>
<accession>A0ACB8R0N8</accession>
<dbReference type="EMBL" id="MU277037">
    <property type="protein sequence ID" value="KAI0037358.1"/>
    <property type="molecule type" value="Genomic_DNA"/>
</dbReference>
<keyword evidence="2" id="KW-1185">Reference proteome</keyword>
<gene>
    <name evidence="1" type="ORF">FA95DRAFT_1462186</name>
</gene>
<evidence type="ECO:0000313" key="2">
    <source>
        <dbReference type="Proteomes" id="UP000814033"/>
    </source>
</evidence>
<sequence>YTLTLRWVPGHEDVEGNEYADIEAKAAAAGASSPRRSLPTILSDGLPRSASAIRQEHHATLNRRWTNAWKASPRYARYTRLDPSMPSNRFLKLID</sequence>
<organism evidence="1 2">
    <name type="scientific">Auriscalpium vulgare</name>
    <dbReference type="NCBI Taxonomy" id="40419"/>
    <lineage>
        <taxon>Eukaryota</taxon>
        <taxon>Fungi</taxon>
        <taxon>Dikarya</taxon>
        <taxon>Basidiomycota</taxon>
        <taxon>Agaricomycotina</taxon>
        <taxon>Agaricomycetes</taxon>
        <taxon>Russulales</taxon>
        <taxon>Auriscalpiaceae</taxon>
        <taxon>Auriscalpium</taxon>
    </lineage>
</organism>
<comment type="caution">
    <text evidence="1">The sequence shown here is derived from an EMBL/GenBank/DDBJ whole genome shotgun (WGS) entry which is preliminary data.</text>
</comment>
<feature type="non-terminal residue" evidence="1">
    <location>
        <position position="1"/>
    </location>
</feature>
<name>A0ACB8R0N8_9AGAM</name>
<proteinExistence type="predicted"/>